<organism evidence="6 7">
    <name type="scientific">Stentor coeruleus</name>
    <dbReference type="NCBI Taxonomy" id="5963"/>
    <lineage>
        <taxon>Eukaryota</taxon>
        <taxon>Sar</taxon>
        <taxon>Alveolata</taxon>
        <taxon>Ciliophora</taxon>
        <taxon>Postciliodesmatophora</taxon>
        <taxon>Heterotrichea</taxon>
        <taxon>Heterotrichida</taxon>
        <taxon>Stentoridae</taxon>
        <taxon>Stentor</taxon>
    </lineage>
</organism>
<dbReference type="SUPFAM" id="SSF54001">
    <property type="entry name" value="Cysteine proteinases"/>
    <property type="match status" value="1"/>
</dbReference>
<dbReference type="PROSITE" id="PS51443">
    <property type="entry name" value="PCS"/>
    <property type="match status" value="1"/>
</dbReference>
<dbReference type="InterPro" id="IPR038156">
    <property type="entry name" value="PCS_N_sf"/>
</dbReference>
<dbReference type="GO" id="GO:0016756">
    <property type="term" value="F:glutathione gamma-glutamylcysteinyltransferase activity"/>
    <property type="evidence" value="ECO:0007669"/>
    <property type="project" value="UniProtKB-EC"/>
</dbReference>
<dbReference type="EMBL" id="MPUH01000156">
    <property type="protein sequence ID" value="OMJ88228.1"/>
    <property type="molecule type" value="Genomic_DNA"/>
</dbReference>
<evidence type="ECO:0000313" key="6">
    <source>
        <dbReference type="EMBL" id="OMJ88228.1"/>
    </source>
</evidence>
<keyword evidence="7" id="KW-1185">Reference proteome</keyword>
<gene>
    <name evidence="6" type="ORF">SteCoe_9890</name>
</gene>
<evidence type="ECO:0000256" key="2">
    <source>
        <dbReference type="ARBA" id="ARBA00022539"/>
    </source>
</evidence>
<dbReference type="InterPro" id="IPR038765">
    <property type="entry name" value="Papain-like_cys_pep_sf"/>
</dbReference>
<dbReference type="Gene3D" id="3.90.70.30">
    <property type="entry name" value="Phytochelatin synthase, N-terminal domain"/>
    <property type="match status" value="1"/>
</dbReference>
<proteinExistence type="predicted"/>
<evidence type="ECO:0000259" key="5">
    <source>
        <dbReference type="PROSITE" id="PS51443"/>
    </source>
</evidence>
<accession>A0A1R2CGS4</accession>
<dbReference type="Pfam" id="PF05023">
    <property type="entry name" value="Phytochelatin"/>
    <property type="match status" value="1"/>
</dbReference>
<evidence type="ECO:0000256" key="3">
    <source>
        <dbReference type="ARBA" id="ARBA00022679"/>
    </source>
</evidence>
<keyword evidence="4" id="KW-0479">Metal-binding</keyword>
<dbReference type="EC" id="2.3.2.15" evidence="1"/>
<sequence>MKRPPAHVSLYRRSLPNFLIPFVSTKGKTLFKGALNEGNMENYFELSEQYVTQARPEDCAVSSLVMILNSLGIDPEKKWKGPWRWFSEDLLSCVDPLADGFSLHQFLQLAVCNKAWAMGYYSSLQQIPKKEEFQCGIHFSSLNYRIASLDTFRIATIAACRQPKFFLTMNYSRKALSQTGEGHYSPIAGYNSEHDMCLILDVARFKYPAYWCPLHMAYKALQPEDPVCKKSRGFILASRSREYYSELCSRQMDTVSLRKIKEPVTRELLQKGHEDLLPIILRLYYDFYEFKPNETQVSAELETVEDFQMDARIETLIKELNPEIPNAKRIVTGIFGKDPKGVCQKYKKYFGLK</sequence>
<evidence type="ECO:0000256" key="4">
    <source>
        <dbReference type="ARBA" id="ARBA00022723"/>
    </source>
</evidence>
<dbReference type="InterPro" id="IPR007719">
    <property type="entry name" value="PCS_N"/>
</dbReference>
<dbReference type="InterPro" id="IPR040409">
    <property type="entry name" value="PCS-like"/>
</dbReference>
<dbReference type="AlphaFoldDB" id="A0A1R2CGS4"/>
<reference evidence="6 7" key="1">
    <citation type="submission" date="2016-11" db="EMBL/GenBank/DDBJ databases">
        <title>The macronuclear genome of Stentor coeruleus: a giant cell with tiny introns.</title>
        <authorList>
            <person name="Slabodnick M."/>
            <person name="Ruby J.G."/>
            <person name="Reiff S.B."/>
            <person name="Swart E.C."/>
            <person name="Gosai S."/>
            <person name="Prabakaran S."/>
            <person name="Witkowska E."/>
            <person name="Larue G.E."/>
            <person name="Fisher S."/>
            <person name="Freeman R.M."/>
            <person name="Gunawardena J."/>
            <person name="Chu W."/>
            <person name="Stover N.A."/>
            <person name="Gregory B.D."/>
            <person name="Nowacki M."/>
            <person name="Derisi J."/>
            <person name="Roy S.W."/>
            <person name="Marshall W.F."/>
            <person name="Sood P."/>
        </authorList>
    </citation>
    <scope>NUCLEOTIDE SEQUENCE [LARGE SCALE GENOMIC DNA]</scope>
    <source>
        <strain evidence="6">WM001</strain>
    </source>
</reference>
<comment type="caution">
    <text evidence="6">The sequence shown here is derived from an EMBL/GenBank/DDBJ whole genome shotgun (WGS) entry which is preliminary data.</text>
</comment>
<dbReference type="FunFam" id="3.90.70.30:FF:000001">
    <property type="entry name" value="Glutathione gamma-glutamylcysteinyltransferase 1"/>
    <property type="match status" value="1"/>
</dbReference>
<evidence type="ECO:0000313" key="7">
    <source>
        <dbReference type="Proteomes" id="UP000187209"/>
    </source>
</evidence>
<dbReference type="GO" id="GO:0046938">
    <property type="term" value="P:phytochelatin biosynthetic process"/>
    <property type="evidence" value="ECO:0007669"/>
    <property type="project" value="InterPro"/>
</dbReference>
<name>A0A1R2CGS4_9CILI</name>
<keyword evidence="2" id="KW-0104">Cadmium</keyword>
<dbReference type="PANTHER" id="PTHR33447:SF2">
    <property type="entry name" value="GLUTATHIONE GAMMA-GLUTAMYLCYSTEINYLTRANSFERASE"/>
    <property type="match status" value="1"/>
</dbReference>
<dbReference type="Proteomes" id="UP000187209">
    <property type="component" value="Unassembled WGS sequence"/>
</dbReference>
<dbReference type="GO" id="GO:0046872">
    <property type="term" value="F:metal ion binding"/>
    <property type="evidence" value="ECO:0007669"/>
    <property type="project" value="UniProtKB-KW"/>
</dbReference>
<dbReference type="GO" id="GO:0010273">
    <property type="term" value="P:detoxification of copper ion"/>
    <property type="evidence" value="ECO:0007669"/>
    <property type="project" value="TreeGrafter"/>
</dbReference>
<dbReference type="OrthoDB" id="448954at2759"/>
<dbReference type="GO" id="GO:0098849">
    <property type="term" value="P:cellular detoxification of cadmium ion"/>
    <property type="evidence" value="ECO:0007669"/>
    <property type="project" value="TreeGrafter"/>
</dbReference>
<protein>
    <recommendedName>
        <fullName evidence="1">glutathione gamma-glutamylcysteinyltransferase</fullName>
        <ecNumber evidence="1">2.3.2.15</ecNumber>
    </recommendedName>
</protein>
<dbReference type="PANTHER" id="PTHR33447">
    <property type="entry name" value="GLUTATHIONE GAMMA-GLUTAMYLCYSTEINYLTRANSFERASE"/>
    <property type="match status" value="1"/>
</dbReference>
<feature type="domain" description="Peptidase C83" evidence="5">
    <location>
        <begin position="5"/>
        <end position="242"/>
    </location>
</feature>
<keyword evidence="3" id="KW-0808">Transferase</keyword>
<evidence type="ECO:0000256" key="1">
    <source>
        <dbReference type="ARBA" id="ARBA00012468"/>
    </source>
</evidence>